<sequence length="159" mass="17719">MGTGLSGDLQTSNGTEQQKRNGGQNRCKRSRNTNLKTGVCEDYANGGDTRLHSYSGTCFATRGSFSTLQHKLLSGLKGFEDPGLCHRLKHPSFGRTICTAYMPTPKTFFFFPSSPTDVDPVLKPVFQDSLLPLANTSLFRYSRQFDQLSKSLLRIRIVF</sequence>
<evidence type="ECO:0000256" key="1">
    <source>
        <dbReference type="SAM" id="MobiDB-lite"/>
    </source>
</evidence>
<accession>A0A3N4IHW0</accession>
<dbReference type="EMBL" id="ML119681">
    <property type="protein sequence ID" value="RPA81244.1"/>
    <property type="molecule type" value="Genomic_DNA"/>
</dbReference>
<reference evidence="2 3" key="1">
    <citation type="journal article" date="2018" name="Nat. Ecol. Evol.">
        <title>Pezizomycetes genomes reveal the molecular basis of ectomycorrhizal truffle lifestyle.</title>
        <authorList>
            <person name="Murat C."/>
            <person name="Payen T."/>
            <person name="Noel B."/>
            <person name="Kuo A."/>
            <person name="Morin E."/>
            <person name="Chen J."/>
            <person name="Kohler A."/>
            <person name="Krizsan K."/>
            <person name="Balestrini R."/>
            <person name="Da Silva C."/>
            <person name="Montanini B."/>
            <person name="Hainaut M."/>
            <person name="Levati E."/>
            <person name="Barry K.W."/>
            <person name="Belfiori B."/>
            <person name="Cichocki N."/>
            <person name="Clum A."/>
            <person name="Dockter R.B."/>
            <person name="Fauchery L."/>
            <person name="Guy J."/>
            <person name="Iotti M."/>
            <person name="Le Tacon F."/>
            <person name="Lindquist E.A."/>
            <person name="Lipzen A."/>
            <person name="Malagnac F."/>
            <person name="Mello A."/>
            <person name="Molinier V."/>
            <person name="Miyauchi S."/>
            <person name="Poulain J."/>
            <person name="Riccioni C."/>
            <person name="Rubini A."/>
            <person name="Sitrit Y."/>
            <person name="Splivallo R."/>
            <person name="Traeger S."/>
            <person name="Wang M."/>
            <person name="Zifcakova L."/>
            <person name="Wipf D."/>
            <person name="Zambonelli A."/>
            <person name="Paolocci F."/>
            <person name="Nowrousian M."/>
            <person name="Ottonello S."/>
            <person name="Baldrian P."/>
            <person name="Spatafora J.W."/>
            <person name="Henrissat B."/>
            <person name="Nagy L.G."/>
            <person name="Aury J.M."/>
            <person name="Wincker P."/>
            <person name="Grigoriev I.V."/>
            <person name="Bonfante P."/>
            <person name="Martin F.M."/>
        </authorList>
    </citation>
    <scope>NUCLEOTIDE SEQUENCE [LARGE SCALE GENOMIC DNA]</scope>
    <source>
        <strain evidence="2 3">RN42</strain>
    </source>
</reference>
<dbReference type="Proteomes" id="UP000275078">
    <property type="component" value="Unassembled WGS sequence"/>
</dbReference>
<feature type="region of interest" description="Disordered" evidence="1">
    <location>
        <begin position="1"/>
        <end position="30"/>
    </location>
</feature>
<evidence type="ECO:0000313" key="3">
    <source>
        <dbReference type="Proteomes" id="UP000275078"/>
    </source>
</evidence>
<keyword evidence="3" id="KW-1185">Reference proteome</keyword>
<evidence type="ECO:0000313" key="2">
    <source>
        <dbReference type="EMBL" id="RPA81244.1"/>
    </source>
</evidence>
<feature type="compositionally biased region" description="Polar residues" evidence="1">
    <location>
        <begin position="8"/>
        <end position="24"/>
    </location>
</feature>
<proteinExistence type="predicted"/>
<protein>
    <submittedName>
        <fullName evidence="2">Uncharacterized protein</fullName>
    </submittedName>
</protein>
<dbReference type="AlphaFoldDB" id="A0A3N4IHW0"/>
<organism evidence="2 3">
    <name type="scientific">Ascobolus immersus RN42</name>
    <dbReference type="NCBI Taxonomy" id="1160509"/>
    <lineage>
        <taxon>Eukaryota</taxon>
        <taxon>Fungi</taxon>
        <taxon>Dikarya</taxon>
        <taxon>Ascomycota</taxon>
        <taxon>Pezizomycotina</taxon>
        <taxon>Pezizomycetes</taxon>
        <taxon>Pezizales</taxon>
        <taxon>Ascobolaceae</taxon>
        <taxon>Ascobolus</taxon>
    </lineage>
</organism>
<name>A0A3N4IHW0_ASCIM</name>
<gene>
    <name evidence="2" type="ORF">BJ508DRAFT_115697</name>
</gene>